<dbReference type="InterPro" id="IPR035992">
    <property type="entry name" value="Ricin_B-like_lectins"/>
</dbReference>
<evidence type="ECO:0000313" key="3">
    <source>
        <dbReference type="Proteomes" id="UP001500630"/>
    </source>
</evidence>
<dbReference type="Proteomes" id="UP001500630">
    <property type="component" value="Unassembled WGS sequence"/>
</dbReference>
<evidence type="ECO:0008006" key="4">
    <source>
        <dbReference type="Google" id="ProtNLM"/>
    </source>
</evidence>
<sequence length="181" mass="19689">MVTRRTTALRRFGTLGVAVIVAVASLMLGATPASAAGDTHYENMGNPGWCLDGDGSEAYLHRCGHGEIDFQMWTVGDAGYMKVKHTETGACLKALAWPTDRVGLGYCTDAGTSWYAAGKNGWVKFVSDTWGAGRCLMPTGTWQGGLSKYDLIVDWCDPNNHVADPRDVNGNVPNWLAWRRF</sequence>
<name>A0ABP6ZTN1_9ACTN</name>
<evidence type="ECO:0000256" key="1">
    <source>
        <dbReference type="SAM" id="SignalP"/>
    </source>
</evidence>
<dbReference type="PROSITE" id="PS50231">
    <property type="entry name" value="RICIN_B_LECTIN"/>
    <property type="match status" value="1"/>
</dbReference>
<gene>
    <name evidence="2" type="ORF">GCM10022419_121890</name>
</gene>
<dbReference type="EMBL" id="BAABDQ010000054">
    <property type="protein sequence ID" value="GAA3616236.1"/>
    <property type="molecule type" value="Genomic_DNA"/>
</dbReference>
<dbReference type="SUPFAM" id="SSF50370">
    <property type="entry name" value="Ricin B-like lectins"/>
    <property type="match status" value="1"/>
</dbReference>
<reference evidence="3" key="1">
    <citation type="journal article" date="2019" name="Int. J. Syst. Evol. Microbiol.">
        <title>The Global Catalogue of Microorganisms (GCM) 10K type strain sequencing project: providing services to taxonomists for standard genome sequencing and annotation.</title>
        <authorList>
            <consortium name="The Broad Institute Genomics Platform"/>
            <consortium name="The Broad Institute Genome Sequencing Center for Infectious Disease"/>
            <person name="Wu L."/>
            <person name="Ma J."/>
        </authorList>
    </citation>
    <scope>NUCLEOTIDE SEQUENCE [LARGE SCALE GENOMIC DNA]</scope>
    <source>
        <strain evidence="3">JCM 17326</strain>
    </source>
</reference>
<proteinExistence type="predicted"/>
<dbReference type="RefSeq" id="WP_345577262.1">
    <property type="nucleotide sequence ID" value="NZ_BAABDQ010000054.1"/>
</dbReference>
<keyword evidence="3" id="KW-1185">Reference proteome</keyword>
<keyword evidence="1" id="KW-0732">Signal</keyword>
<feature type="signal peptide" evidence="1">
    <location>
        <begin position="1"/>
        <end position="35"/>
    </location>
</feature>
<evidence type="ECO:0000313" key="2">
    <source>
        <dbReference type="EMBL" id="GAA3616236.1"/>
    </source>
</evidence>
<protein>
    <recommendedName>
        <fullName evidence="4">Ricin B lectin domain-containing protein</fullName>
    </recommendedName>
</protein>
<feature type="chain" id="PRO_5046611006" description="Ricin B lectin domain-containing protein" evidence="1">
    <location>
        <begin position="36"/>
        <end position="181"/>
    </location>
</feature>
<accession>A0ABP6ZTN1</accession>
<organism evidence="2 3">
    <name type="scientific">Nonomuraea rosea</name>
    <dbReference type="NCBI Taxonomy" id="638574"/>
    <lineage>
        <taxon>Bacteria</taxon>
        <taxon>Bacillati</taxon>
        <taxon>Actinomycetota</taxon>
        <taxon>Actinomycetes</taxon>
        <taxon>Streptosporangiales</taxon>
        <taxon>Streptosporangiaceae</taxon>
        <taxon>Nonomuraea</taxon>
    </lineage>
</organism>
<comment type="caution">
    <text evidence="2">The sequence shown here is derived from an EMBL/GenBank/DDBJ whole genome shotgun (WGS) entry which is preliminary data.</text>
</comment>